<evidence type="ECO:0000313" key="3">
    <source>
        <dbReference type="Proteomes" id="UP000054498"/>
    </source>
</evidence>
<dbReference type="InterPro" id="IPR015943">
    <property type="entry name" value="WD40/YVTN_repeat-like_dom_sf"/>
</dbReference>
<dbReference type="PANTHER" id="PTHR16220">
    <property type="entry name" value="WD REPEAT PROTEIN 8-RELATED"/>
    <property type="match status" value="1"/>
</dbReference>
<protein>
    <recommendedName>
        <fullName evidence="4">Anaphase-promoting complex subunit 4 WD40 domain-containing protein</fullName>
    </recommendedName>
</protein>
<dbReference type="InterPro" id="IPR052778">
    <property type="entry name" value="Centrosome-WD_assoc"/>
</dbReference>
<dbReference type="Gene3D" id="2.130.10.10">
    <property type="entry name" value="YVTN repeat-like/Quinoprotein amine dehydrogenase"/>
    <property type="match status" value="1"/>
</dbReference>
<dbReference type="KEGG" id="mng:MNEG_13807"/>
<evidence type="ECO:0008006" key="4">
    <source>
        <dbReference type="Google" id="ProtNLM"/>
    </source>
</evidence>
<reference evidence="2 3" key="1">
    <citation type="journal article" date="2013" name="BMC Genomics">
        <title>Reconstruction of the lipid metabolism for the microalga Monoraphidium neglectum from its genome sequence reveals characteristics suitable for biofuel production.</title>
        <authorList>
            <person name="Bogen C."/>
            <person name="Al-Dilaimi A."/>
            <person name="Albersmeier A."/>
            <person name="Wichmann J."/>
            <person name="Grundmann M."/>
            <person name="Rupp O."/>
            <person name="Lauersen K.J."/>
            <person name="Blifernez-Klassen O."/>
            <person name="Kalinowski J."/>
            <person name="Goesmann A."/>
            <person name="Mussgnug J.H."/>
            <person name="Kruse O."/>
        </authorList>
    </citation>
    <scope>NUCLEOTIDE SEQUENCE [LARGE SCALE GENOMIC DNA]</scope>
    <source>
        <strain evidence="2 3">SAG 48.87</strain>
    </source>
</reference>
<dbReference type="PANTHER" id="PTHR16220:SF0">
    <property type="entry name" value="WD REPEAT-CONTAINING PROTEIN WRAP73"/>
    <property type="match status" value="1"/>
</dbReference>
<dbReference type="GO" id="GO:0005815">
    <property type="term" value="C:microtubule organizing center"/>
    <property type="evidence" value="ECO:0007669"/>
    <property type="project" value="TreeGrafter"/>
</dbReference>
<dbReference type="InterPro" id="IPR001680">
    <property type="entry name" value="WD40_rpt"/>
</dbReference>
<evidence type="ECO:0000256" key="1">
    <source>
        <dbReference type="SAM" id="MobiDB-lite"/>
    </source>
</evidence>
<keyword evidence="3" id="KW-1185">Reference proteome</keyword>
<feature type="compositionally biased region" description="Basic residues" evidence="1">
    <location>
        <begin position="1"/>
        <end position="10"/>
    </location>
</feature>
<sequence length="139" mass="14510">MQHQRRRRSKAAAAELGARPQRGGRRGPGTLTWSPDGQLLATVNENMPHAIWIWDLGSAELAAVLCQVGPVRALAWSPAGRSLAAVAGGGRLYLWSPAGASVVHVPLGGFQATGVSWAQGGEALALHGRESFCCGYVGT</sequence>
<dbReference type="AlphaFoldDB" id="A0A0D2LXG1"/>
<dbReference type="RefSeq" id="XP_013893176.1">
    <property type="nucleotide sequence ID" value="XM_014037722.1"/>
</dbReference>
<dbReference type="Proteomes" id="UP000054498">
    <property type="component" value="Unassembled WGS sequence"/>
</dbReference>
<gene>
    <name evidence="2" type="ORF">MNEG_13807</name>
</gene>
<proteinExistence type="predicted"/>
<dbReference type="STRING" id="145388.A0A0D2LXG1"/>
<dbReference type="EMBL" id="KK104280">
    <property type="protein sequence ID" value="KIY94156.1"/>
    <property type="molecule type" value="Genomic_DNA"/>
</dbReference>
<name>A0A0D2LXG1_9CHLO</name>
<organism evidence="2 3">
    <name type="scientific">Monoraphidium neglectum</name>
    <dbReference type="NCBI Taxonomy" id="145388"/>
    <lineage>
        <taxon>Eukaryota</taxon>
        <taxon>Viridiplantae</taxon>
        <taxon>Chlorophyta</taxon>
        <taxon>core chlorophytes</taxon>
        <taxon>Chlorophyceae</taxon>
        <taxon>CS clade</taxon>
        <taxon>Sphaeropleales</taxon>
        <taxon>Selenastraceae</taxon>
        <taxon>Monoraphidium</taxon>
    </lineage>
</organism>
<dbReference type="SUPFAM" id="SSF82171">
    <property type="entry name" value="DPP6 N-terminal domain-like"/>
    <property type="match status" value="1"/>
</dbReference>
<accession>A0A0D2LXG1</accession>
<dbReference type="GeneID" id="25731306"/>
<dbReference type="Pfam" id="PF00400">
    <property type="entry name" value="WD40"/>
    <property type="match status" value="1"/>
</dbReference>
<dbReference type="OrthoDB" id="308690at2759"/>
<feature type="region of interest" description="Disordered" evidence="1">
    <location>
        <begin position="1"/>
        <end position="31"/>
    </location>
</feature>
<evidence type="ECO:0000313" key="2">
    <source>
        <dbReference type="EMBL" id="KIY94156.1"/>
    </source>
</evidence>
<dbReference type="GO" id="GO:1990811">
    <property type="term" value="C:MWP complex"/>
    <property type="evidence" value="ECO:0007669"/>
    <property type="project" value="TreeGrafter"/>
</dbReference>